<comment type="caution">
    <text evidence="1">The sequence shown here is derived from an EMBL/GenBank/DDBJ whole genome shotgun (WGS) entry which is preliminary data.</text>
</comment>
<evidence type="ECO:0000313" key="2">
    <source>
        <dbReference type="Proteomes" id="UP000019102"/>
    </source>
</evidence>
<dbReference type="AlphaFoldDB" id="W4VPD7"/>
<dbReference type="Proteomes" id="UP000019102">
    <property type="component" value="Unassembled WGS sequence"/>
</dbReference>
<evidence type="ECO:0000313" key="1">
    <source>
        <dbReference type="EMBL" id="GAE95067.1"/>
    </source>
</evidence>
<gene>
    <name evidence="1" type="ORF">JCM21714_4275</name>
</gene>
<dbReference type="STRING" id="1298598.JCM21714_4275"/>
<keyword evidence="2" id="KW-1185">Reference proteome</keyword>
<reference evidence="1 2" key="1">
    <citation type="journal article" date="2014" name="Genome Announc.">
        <title>Draft Genome Sequence of the Boron-Tolerant and Moderately Halotolerant Bacterium Gracilibacillus boraciitolerans JCM 21714T.</title>
        <authorList>
            <person name="Ahmed I."/>
            <person name="Oshima K."/>
            <person name="Suda W."/>
            <person name="Kitamura K."/>
            <person name="Iida T."/>
            <person name="Ohmori Y."/>
            <person name="Fujiwara T."/>
            <person name="Hattori M."/>
            <person name="Ohkuma M."/>
        </authorList>
    </citation>
    <scope>NUCLEOTIDE SEQUENCE [LARGE SCALE GENOMIC DNA]</scope>
    <source>
        <strain evidence="1 2">JCM 21714</strain>
    </source>
</reference>
<name>W4VPD7_9BACI</name>
<organism evidence="1 2">
    <name type="scientific">Gracilibacillus boraciitolerans JCM 21714</name>
    <dbReference type="NCBI Taxonomy" id="1298598"/>
    <lineage>
        <taxon>Bacteria</taxon>
        <taxon>Bacillati</taxon>
        <taxon>Bacillota</taxon>
        <taxon>Bacilli</taxon>
        <taxon>Bacillales</taxon>
        <taxon>Bacillaceae</taxon>
        <taxon>Gracilibacillus</taxon>
    </lineage>
</organism>
<dbReference type="EMBL" id="BAVS01000038">
    <property type="protein sequence ID" value="GAE95067.1"/>
    <property type="molecule type" value="Genomic_DNA"/>
</dbReference>
<accession>W4VPD7</accession>
<sequence length="55" mass="6500">MKTKKRTELVPILRGSNKEKSPHYVGFFLYIIRQDSTTFDPPFSIRIETDILKEN</sequence>
<protein>
    <submittedName>
        <fullName evidence="1">Uncharacterized protein</fullName>
    </submittedName>
</protein>
<proteinExistence type="predicted"/>